<feature type="chain" id="PRO_5033800178" evidence="1">
    <location>
        <begin position="25"/>
        <end position="99"/>
    </location>
</feature>
<comment type="caution">
    <text evidence="2">The sequence shown here is derived from an EMBL/GenBank/DDBJ whole genome shotgun (WGS) entry which is preliminary data.</text>
</comment>
<keyword evidence="1" id="KW-0732">Signal</keyword>
<evidence type="ECO:0000313" key="2">
    <source>
        <dbReference type="EMBL" id="RNA04132.1"/>
    </source>
</evidence>
<gene>
    <name evidence="3" type="ORF">BpHYR1_034160</name>
    <name evidence="2" type="ORF">BpHYR1_045485</name>
</gene>
<evidence type="ECO:0000256" key="1">
    <source>
        <dbReference type="SAM" id="SignalP"/>
    </source>
</evidence>
<keyword evidence="4" id="KW-1185">Reference proteome</keyword>
<organism evidence="2 4">
    <name type="scientific">Brachionus plicatilis</name>
    <name type="common">Marine rotifer</name>
    <name type="synonym">Brachionus muelleri</name>
    <dbReference type="NCBI Taxonomy" id="10195"/>
    <lineage>
        <taxon>Eukaryota</taxon>
        <taxon>Metazoa</taxon>
        <taxon>Spiralia</taxon>
        <taxon>Gnathifera</taxon>
        <taxon>Rotifera</taxon>
        <taxon>Eurotatoria</taxon>
        <taxon>Monogononta</taxon>
        <taxon>Pseudotrocha</taxon>
        <taxon>Ploima</taxon>
        <taxon>Brachionidae</taxon>
        <taxon>Brachionus</taxon>
    </lineage>
</organism>
<name>A0A3M7PY66_BRAPC</name>
<accession>A0A3M7PY66</accession>
<feature type="non-terminal residue" evidence="2">
    <location>
        <position position="1"/>
    </location>
</feature>
<feature type="signal peptide" evidence="1">
    <location>
        <begin position="1"/>
        <end position="24"/>
    </location>
</feature>
<dbReference type="EMBL" id="REGN01005345">
    <property type="protein sequence ID" value="RNA13681.1"/>
    <property type="molecule type" value="Genomic_DNA"/>
</dbReference>
<sequence>IFLIMNLSLINFLILALAMQLVFCRSLPSQDNQELKPVENIQEVNAGNDREFEGPNDLEIYNRLIKREANIPYLVNFSEFKSKQNLNNHEESEEQAQDE</sequence>
<protein>
    <submittedName>
        <fullName evidence="2">Uncharacterized protein</fullName>
    </submittedName>
</protein>
<proteinExistence type="predicted"/>
<dbReference type="Proteomes" id="UP000276133">
    <property type="component" value="Unassembled WGS sequence"/>
</dbReference>
<dbReference type="OrthoDB" id="10198856at2759"/>
<reference evidence="2 4" key="1">
    <citation type="journal article" date="2018" name="Sci. Rep.">
        <title>Genomic signatures of local adaptation to the degree of environmental predictability in rotifers.</title>
        <authorList>
            <person name="Franch-Gras L."/>
            <person name="Hahn C."/>
            <person name="Garcia-Roger E.M."/>
            <person name="Carmona M.J."/>
            <person name="Serra M."/>
            <person name="Gomez A."/>
        </authorList>
    </citation>
    <scope>NUCLEOTIDE SEQUENCE [LARGE SCALE GENOMIC DNA]</scope>
    <source>
        <strain evidence="2">HYR1</strain>
    </source>
</reference>
<dbReference type="AlphaFoldDB" id="A0A3M7PY66"/>
<dbReference type="EMBL" id="REGN01008220">
    <property type="protein sequence ID" value="RNA04132.1"/>
    <property type="molecule type" value="Genomic_DNA"/>
</dbReference>
<evidence type="ECO:0000313" key="3">
    <source>
        <dbReference type="EMBL" id="RNA13681.1"/>
    </source>
</evidence>
<evidence type="ECO:0000313" key="4">
    <source>
        <dbReference type="Proteomes" id="UP000276133"/>
    </source>
</evidence>